<dbReference type="EMBL" id="MHKD01000021">
    <property type="protein sequence ID" value="OGY83272.1"/>
    <property type="molecule type" value="Genomic_DNA"/>
</dbReference>
<comment type="caution">
    <text evidence="1">The sequence shown here is derived from an EMBL/GenBank/DDBJ whole genome shotgun (WGS) entry which is preliminary data.</text>
</comment>
<gene>
    <name evidence="1" type="ORF">A3F54_02835</name>
</gene>
<proteinExistence type="predicted"/>
<evidence type="ECO:0000313" key="2">
    <source>
        <dbReference type="Proteomes" id="UP000176952"/>
    </source>
</evidence>
<evidence type="ECO:0000313" key="1">
    <source>
        <dbReference type="EMBL" id="OGY83272.1"/>
    </source>
</evidence>
<reference evidence="1 2" key="1">
    <citation type="journal article" date="2016" name="Nat. Commun.">
        <title>Thousands of microbial genomes shed light on interconnected biogeochemical processes in an aquifer system.</title>
        <authorList>
            <person name="Anantharaman K."/>
            <person name="Brown C.T."/>
            <person name="Hug L.A."/>
            <person name="Sharon I."/>
            <person name="Castelle C.J."/>
            <person name="Probst A.J."/>
            <person name="Thomas B.C."/>
            <person name="Singh A."/>
            <person name="Wilkins M.J."/>
            <person name="Karaoz U."/>
            <person name="Brodie E.L."/>
            <person name="Williams K.H."/>
            <person name="Hubbard S.S."/>
            <person name="Banfield J.F."/>
        </authorList>
    </citation>
    <scope>NUCLEOTIDE SEQUENCE [LARGE SCALE GENOMIC DNA]</scope>
</reference>
<dbReference type="STRING" id="1798542.A3F54_02835"/>
<protein>
    <submittedName>
        <fullName evidence="1">Uncharacterized protein</fullName>
    </submittedName>
</protein>
<sequence>MNTIPISIDEWQAMQEGLLTIVKNIRHDSRYGAEGVGKCDFLQMKSPLNIMVREGSVQYAKATIMIDLVAADKQENIHIESHRWRRLNGGVLEKPEFFIPLQYSILQYVKELYLLIQQTFLGQPFFRRALIHTVVDRQQYCIELMPLIHKDFEEETKECAGGFHSFSGLVKD</sequence>
<accession>A0A1G2B264</accession>
<organism evidence="1 2">
    <name type="scientific">Candidatus Kerfeldbacteria bacterium RIFCSPHIGHO2_12_FULL_48_17</name>
    <dbReference type="NCBI Taxonomy" id="1798542"/>
    <lineage>
        <taxon>Bacteria</taxon>
        <taxon>Candidatus Kerfeldiibacteriota</taxon>
    </lineage>
</organism>
<dbReference type="AlphaFoldDB" id="A0A1G2B264"/>
<dbReference type="Proteomes" id="UP000176952">
    <property type="component" value="Unassembled WGS sequence"/>
</dbReference>
<name>A0A1G2B264_9BACT</name>